<name>A0A5K1K3Z2_9APHY</name>
<feature type="signal peptide" evidence="1">
    <location>
        <begin position="1"/>
        <end position="16"/>
    </location>
</feature>
<accession>A0A5K1K3Z2</accession>
<keyword evidence="1" id="KW-0732">Signal</keyword>
<dbReference type="EMBL" id="LR728906">
    <property type="protein sequence ID" value="VWP00883.1"/>
    <property type="molecule type" value="Genomic_DNA"/>
</dbReference>
<reference evidence="2" key="1">
    <citation type="submission" date="2019-10" db="EMBL/GenBank/DDBJ databases">
        <authorList>
            <person name="Nor Muhammad N."/>
        </authorList>
    </citation>
    <scope>NUCLEOTIDE SEQUENCE</scope>
</reference>
<protein>
    <submittedName>
        <fullName evidence="2">PHD-type domain-containing protein</fullName>
    </submittedName>
</protein>
<dbReference type="AlphaFoldDB" id="A0A5K1K3Z2"/>
<proteinExistence type="predicted"/>
<organism evidence="2">
    <name type="scientific">Ganoderma boninense</name>
    <dbReference type="NCBI Taxonomy" id="34458"/>
    <lineage>
        <taxon>Eukaryota</taxon>
        <taxon>Fungi</taxon>
        <taxon>Dikarya</taxon>
        <taxon>Basidiomycota</taxon>
        <taxon>Agaricomycotina</taxon>
        <taxon>Agaricomycetes</taxon>
        <taxon>Polyporales</taxon>
        <taxon>Polyporaceae</taxon>
        <taxon>Ganoderma</taxon>
    </lineage>
</organism>
<evidence type="ECO:0000256" key="1">
    <source>
        <dbReference type="SAM" id="SignalP"/>
    </source>
</evidence>
<feature type="chain" id="PRO_5023860072" evidence="1">
    <location>
        <begin position="17"/>
        <end position="239"/>
    </location>
</feature>
<evidence type="ECO:0000313" key="2">
    <source>
        <dbReference type="EMBL" id="VWP00883.1"/>
    </source>
</evidence>
<gene>
    <name evidence="2" type="primary">I1RQ92</name>
</gene>
<sequence>MTLLFSLAAPTLRTLCMIAGNPSVLLPAFPYGPLPSLEELAVHHSLHLFFPGDFACKHMWNSNFAFQLPALRRLHMVHHFWSDPSDSRVLTRLAQYNPLNLTHVRISGLSVPPEGFLDDLRRVLGVFHPLPGGGPGPQYLGCGTISFEWLDLCIEVRRIAQLVKQSRDDDVAVIPLCRPPRRNWRWPDRLFDEWVSRIEGGAGCWVESEDEEAKLEVYEDDHALPEMLEWPLPDSDDDL</sequence>